<dbReference type="PANTHER" id="PTHR12526">
    <property type="entry name" value="GLYCOSYLTRANSFERASE"/>
    <property type="match status" value="1"/>
</dbReference>
<dbReference type="PANTHER" id="PTHR12526:SF510">
    <property type="entry name" value="D-INOSITOL 3-PHOSPHATE GLYCOSYLTRANSFERASE"/>
    <property type="match status" value="1"/>
</dbReference>
<evidence type="ECO:0000256" key="1">
    <source>
        <dbReference type="ARBA" id="ARBA00022676"/>
    </source>
</evidence>
<name>A0A2S0URV7_9RHOB</name>
<dbReference type="InterPro" id="IPR001296">
    <property type="entry name" value="Glyco_trans_1"/>
</dbReference>
<evidence type="ECO:0000259" key="3">
    <source>
        <dbReference type="Pfam" id="PF00534"/>
    </source>
</evidence>
<evidence type="ECO:0000313" key="5">
    <source>
        <dbReference type="EMBL" id="AWB50537.1"/>
    </source>
</evidence>
<dbReference type="Gene3D" id="3.40.50.2000">
    <property type="entry name" value="Glycogen Phosphorylase B"/>
    <property type="match status" value="1"/>
</dbReference>
<dbReference type="SUPFAM" id="SSF53448">
    <property type="entry name" value="Nucleotide-diphospho-sugar transferases"/>
    <property type="match status" value="1"/>
</dbReference>
<accession>A0A2S0URV7</accession>
<proteinExistence type="predicted"/>
<dbReference type="SUPFAM" id="SSF53756">
    <property type="entry name" value="UDP-Glycosyltransferase/glycogen phosphorylase"/>
    <property type="match status" value="1"/>
</dbReference>
<sequence length="641" mass="71332">MSLRLALVTDHPLAHGGGRERSIIELCRSLRLIGEDVTIIAPPGASDARREPDAPYLSTTTVKLTAERLLEQGFVDIAIYNAEDLRSFVSTNPKLRRKQVLFVRDVEEVKRWEPGSIPDDVRLLANSHFVASRIWEKTEKRAEIVEPQFTFHPDRPVAVGDYVTFINPVRQKGLELACAIARLLPHRQFRFVEGWKQVESQRRMLAGMLVDLPNVEFVPWRQDVETHYLGARALLVPSQWEEGFGRVAVEANAYGVPVLASDIGGLPEAVGQGGWLIDPQAEPGVWAAALEEMLHDGSQRSTLLEGAAENAAYHVARSQSAARRVVEFVSLPDRLPRVPARPALPCVDVIMTHYNYTGYVSTAIASVLGQSYGDFRLTIIDDRSSEVERSALIRIVEQFADPRINLILGEENRGQIGAFFHAFGRCTSEFVALIDPDDVYMPDFLKLMLSAHLNPVLPTGIATCEMVTFQHGSGDLTRFFSRTRQRQRLEATKAEDADFHGRFGYGKYYPPAEKAWVWGTTSSLMCRRSCIENIVPDGGVKFRFDLDTYLSFGCHVQGGTLFLDTPLAARGRHGGNVAFADEIFSDGQNRNKASFQSGMSDLRVAAIRQIALAKSMGQDEIVEFSKLLPQEERAAFLGAMS</sequence>
<evidence type="ECO:0000259" key="4">
    <source>
        <dbReference type="Pfam" id="PF00535"/>
    </source>
</evidence>
<dbReference type="CDD" id="cd00761">
    <property type="entry name" value="Glyco_tranf_GTA_type"/>
    <property type="match status" value="1"/>
</dbReference>
<dbReference type="AlphaFoldDB" id="A0A2S0URV7"/>
<protein>
    <submittedName>
        <fullName evidence="5">Uncharacterized protein</fullName>
    </submittedName>
</protein>
<dbReference type="EMBL" id="CP028919">
    <property type="protein sequence ID" value="AWB50537.1"/>
    <property type="molecule type" value="Genomic_DNA"/>
</dbReference>
<dbReference type="Gene3D" id="3.90.550.10">
    <property type="entry name" value="Spore Coat Polysaccharide Biosynthesis Protein SpsA, Chain A"/>
    <property type="match status" value="1"/>
</dbReference>
<feature type="domain" description="Glycosyl transferase family 1" evidence="3">
    <location>
        <begin position="213"/>
        <end position="305"/>
    </location>
</feature>
<dbReference type="Pfam" id="PF00534">
    <property type="entry name" value="Glycos_transf_1"/>
    <property type="match status" value="1"/>
</dbReference>
<keyword evidence="5" id="KW-0614">Plasmid</keyword>
<dbReference type="GO" id="GO:0016757">
    <property type="term" value="F:glycosyltransferase activity"/>
    <property type="evidence" value="ECO:0007669"/>
    <property type="project" value="UniProtKB-KW"/>
</dbReference>
<dbReference type="InterPro" id="IPR029044">
    <property type="entry name" value="Nucleotide-diphossugar_trans"/>
</dbReference>
<keyword evidence="1" id="KW-0328">Glycosyltransferase</keyword>
<evidence type="ECO:0000313" key="6">
    <source>
        <dbReference type="Proteomes" id="UP000244496"/>
    </source>
</evidence>
<dbReference type="KEGG" id="geh:HYN69_18175"/>
<organism evidence="5 6">
    <name type="scientific">Paragemmobacter aquarius</name>
    <dbReference type="NCBI Taxonomy" id="2169400"/>
    <lineage>
        <taxon>Bacteria</taxon>
        <taxon>Pseudomonadati</taxon>
        <taxon>Pseudomonadota</taxon>
        <taxon>Alphaproteobacteria</taxon>
        <taxon>Rhodobacterales</taxon>
        <taxon>Paracoccaceae</taxon>
        <taxon>Paragemmobacter</taxon>
    </lineage>
</organism>
<evidence type="ECO:0000256" key="2">
    <source>
        <dbReference type="ARBA" id="ARBA00022679"/>
    </source>
</evidence>
<reference evidence="5 6" key="1">
    <citation type="submission" date="2018-04" db="EMBL/GenBank/DDBJ databases">
        <title>Genome sequencing of Gemmobacter.</title>
        <authorList>
            <person name="Yi H."/>
            <person name="Baek M.-G."/>
        </authorList>
    </citation>
    <scope>NUCLEOTIDE SEQUENCE [LARGE SCALE GENOMIC DNA]</scope>
    <source>
        <strain evidence="5 6">HYN0069</strain>
        <plasmid evidence="6">Plasmid unnamed1</plasmid>
    </source>
</reference>
<keyword evidence="2" id="KW-0808">Transferase</keyword>
<geneLocation type="plasmid" evidence="5">
    <name>unnamed1</name>
</geneLocation>
<feature type="domain" description="Glycosyltransferase 2-like" evidence="4">
    <location>
        <begin position="349"/>
        <end position="455"/>
    </location>
</feature>
<dbReference type="Proteomes" id="UP000244496">
    <property type="component" value="Plasmid unnamed1"/>
</dbReference>
<dbReference type="CDD" id="cd03801">
    <property type="entry name" value="GT4_PimA-like"/>
    <property type="match status" value="1"/>
</dbReference>
<dbReference type="InterPro" id="IPR001173">
    <property type="entry name" value="Glyco_trans_2-like"/>
</dbReference>
<gene>
    <name evidence="5" type="ORF">HYN69_18175</name>
</gene>
<keyword evidence="6" id="KW-1185">Reference proteome</keyword>
<dbReference type="Pfam" id="PF00535">
    <property type="entry name" value="Glycos_transf_2"/>
    <property type="match status" value="1"/>
</dbReference>